<dbReference type="AlphaFoldDB" id="A0A2M3ZVG8"/>
<proteinExistence type="predicted"/>
<reference evidence="3" key="1">
    <citation type="submission" date="2018-01" db="EMBL/GenBank/DDBJ databases">
        <title>An insight into the sialome of Amazonian anophelines.</title>
        <authorList>
            <person name="Ribeiro J.M."/>
            <person name="Scarpassa V."/>
            <person name="Calvo E."/>
        </authorList>
    </citation>
    <scope>NUCLEOTIDE SEQUENCE</scope>
    <source>
        <tissue evidence="3">Salivary glands</tissue>
    </source>
</reference>
<accession>A0A2M3ZVG8</accession>
<feature type="signal peptide" evidence="2">
    <location>
        <begin position="1"/>
        <end position="18"/>
    </location>
</feature>
<keyword evidence="2" id="KW-0732">Signal</keyword>
<feature type="compositionally biased region" description="Polar residues" evidence="1">
    <location>
        <begin position="44"/>
        <end position="53"/>
    </location>
</feature>
<name>A0A2M3ZVG8_9DIPT</name>
<evidence type="ECO:0000256" key="2">
    <source>
        <dbReference type="SAM" id="SignalP"/>
    </source>
</evidence>
<evidence type="ECO:0000256" key="1">
    <source>
        <dbReference type="SAM" id="MobiDB-lite"/>
    </source>
</evidence>
<feature type="chain" id="PRO_5014714322" evidence="2">
    <location>
        <begin position="19"/>
        <end position="68"/>
    </location>
</feature>
<protein>
    <submittedName>
        <fullName evidence="3">Putative secreted peptide</fullName>
    </submittedName>
</protein>
<dbReference type="EMBL" id="GGFM01011758">
    <property type="protein sequence ID" value="MBW32509.1"/>
    <property type="molecule type" value="Transcribed_RNA"/>
</dbReference>
<organism evidence="3">
    <name type="scientific">Anopheles braziliensis</name>
    <dbReference type="NCBI Taxonomy" id="58242"/>
    <lineage>
        <taxon>Eukaryota</taxon>
        <taxon>Metazoa</taxon>
        <taxon>Ecdysozoa</taxon>
        <taxon>Arthropoda</taxon>
        <taxon>Hexapoda</taxon>
        <taxon>Insecta</taxon>
        <taxon>Pterygota</taxon>
        <taxon>Neoptera</taxon>
        <taxon>Endopterygota</taxon>
        <taxon>Diptera</taxon>
        <taxon>Nematocera</taxon>
        <taxon>Culicoidea</taxon>
        <taxon>Culicidae</taxon>
        <taxon>Anophelinae</taxon>
        <taxon>Anopheles</taxon>
    </lineage>
</organism>
<evidence type="ECO:0000313" key="3">
    <source>
        <dbReference type="EMBL" id="MBW32509.1"/>
    </source>
</evidence>
<sequence length="68" mass="7201">MVAVAALAVAVMAVVVEALSFGCSCSPCWPIQQLVLALAESNHTSPYPSQRGLQNRVEAHCSHSRPNP</sequence>
<feature type="region of interest" description="Disordered" evidence="1">
    <location>
        <begin position="44"/>
        <end position="68"/>
    </location>
</feature>